<dbReference type="Pfam" id="PF00188">
    <property type="entry name" value="CAP"/>
    <property type="match status" value="1"/>
</dbReference>
<dbReference type="PRINTS" id="PR00837">
    <property type="entry name" value="V5TPXLIKE"/>
</dbReference>
<dbReference type="Proteomes" id="UP000087171">
    <property type="component" value="Chromosome Ca1"/>
</dbReference>
<protein>
    <submittedName>
        <fullName evidence="6">Pathogenesis-related protein PR-1 type-like</fullName>
    </submittedName>
</protein>
<reference evidence="6" key="2">
    <citation type="submission" date="2025-08" db="UniProtKB">
        <authorList>
            <consortium name="RefSeq"/>
        </authorList>
    </citation>
    <scope>IDENTIFICATION</scope>
    <source>
        <tissue evidence="6">Etiolated seedlings</tissue>
    </source>
</reference>
<dbReference type="STRING" id="3827.A0A1S2X9J6"/>
<keyword evidence="3" id="KW-0732">Signal</keyword>
<dbReference type="SMART" id="SM00198">
    <property type="entry name" value="SCP"/>
    <property type="match status" value="1"/>
</dbReference>
<dbReference type="PaxDb" id="3827-XP_004485659.1"/>
<name>A0A1S2X9J6_CICAR</name>
<dbReference type="InterPro" id="IPR001283">
    <property type="entry name" value="CRISP-related"/>
</dbReference>
<accession>A0A1S2X9J6</accession>
<dbReference type="eggNOG" id="KOG3017">
    <property type="taxonomic scope" value="Eukaryota"/>
</dbReference>
<feature type="domain" description="SCP" evidence="4">
    <location>
        <begin position="25"/>
        <end position="159"/>
    </location>
</feature>
<dbReference type="SUPFAM" id="SSF55797">
    <property type="entry name" value="PR-1-like"/>
    <property type="match status" value="1"/>
</dbReference>
<dbReference type="RefSeq" id="XP_004485659.1">
    <property type="nucleotide sequence ID" value="XM_004485602.2"/>
</dbReference>
<evidence type="ECO:0000313" key="6">
    <source>
        <dbReference type="RefSeq" id="XP_004485659.1"/>
    </source>
</evidence>
<keyword evidence="2" id="KW-0611">Plant defense</keyword>
<evidence type="ECO:0000313" key="5">
    <source>
        <dbReference type="Proteomes" id="UP000087171"/>
    </source>
</evidence>
<dbReference type="KEGG" id="cam:101511363"/>
<feature type="chain" id="PRO_5010320623" evidence="3">
    <location>
        <begin position="24"/>
        <end position="163"/>
    </location>
</feature>
<gene>
    <name evidence="6" type="primary">LOC101511363</name>
</gene>
<proteinExistence type="predicted"/>
<dbReference type="PANTHER" id="PTHR10334">
    <property type="entry name" value="CYSTEINE-RICH SECRETORY PROTEIN-RELATED"/>
    <property type="match status" value="1"/>
</dbReference>
<comment type="function">
    <text evidence="1">Probably involved in the defense reaction of plants against pathogens.</text>
</comment>
<dbReference type="FunFam" id="3.40.33.10:FF:000004">
    <property type="entry name" value="CAP, cysteine-rich secretory protein, antigen 5"/>
    <property type="match status" value="1"/>
</dbReference>
<evidence type="ECO:0000256" key="2">
    <source>
        <dbReference type="ARBA" id="ARBA00023265"/>
    </source>
</evidence>
<evidence type="ECO:0000256" key="3">
    <source>
        <dbReference type="SAM" id="SignalP"/>
    </source>
</evidence>
<dbReference type="AlphaFoldDB" id="A0A1S2X9J6"/>
<dbReference type="CDD" id="cd05381">
    <property type="entry name" value="CAP_PR-1"/>
    <property type="match status" value="1"/>
</dbReference>
<keyword evidence="5" id="KW-1185">Reference proteome</keyword>
<dbReference type="OrthoDB" id="337038at2759"/>
<sequence>MGSFSLLCVLGLSLIIMGDIAHAQNSPSDYVKAHNIARFNVSTLIQIPDVVWDKSVAAFARTYANQRKDCQLKHSGNNRYGENIAISTGDMSGKEAVKLWAEEKPHYDSYRNICFDGECNHYTQVVWRKSLRIGCAKVKCDNGGTFVTCNYSPPGNRPGEMPY</sequence>
<evidence type="ECO:0000259" key="4">
    <source>
        <dbReference type="SMART" id="SM00198"/>
    </source>
</evidence>
<dbReference type="GeneID" id="101511363"/>
<reference evidence="5" key="1">
    <citation type="journal article" date="2013" name="Nat. Biotechnol.">
        <title>Draft genome sequence of chickpea (Cicer arietinum) provides a resource for trait improvement.</title>
        <authorList>
            <person name="Varshney R.K."/>
            <person name="Song C."/>
            <person name="Saxena R.K."/>
            <person name="Azam S."/>
            <person name="Yu S."/>
            <person name="Sharpe A.G."/>
            <person name="Cannon S."/>
            <person name="Baek J."/>
            <person name="Rosen B.D."/>
            <person name="Tar'an B."/>
            <person name="Millan T."/>
            <person name="Zhang X."/>
            <person name="Ramsay L.D."/>
            <person name="Iwata A."/>
            <person name="Wang Y."/>
            <person name="Nelson W."/>
            <person name="Farmer A.D."/>
            <person name="Gaur P.M."/>
            <person name="Soderlund C."/>
            <person name="Penmetsa R.V."/>
            <person name="Xu C."/>
            <person name="Bharti A.K."/>
            <person name="He W."/>
            <person name="Winter P."/>
            <person name="Zhao S."/>
            <person name="Hane J.K."/>
            <person name="Carrasquilla-Garcia N."/>
            <person name="Condie J.A."/>
            <person name="Upadhyaya H.D."/>
            <person name="Luo M.C."/>
            <person name="Thudi M."/>
            <person name="Gowda C.L."/>
            <person name="Singh N.P."/>
            <person name="Lichtenzveig J."/>
            <person name="Gali K.K."/>
            <person name="Rubio J."/>
            <person name="Nadarajan N."/>
            <person name="Dolezel J."/>
            <person name="Bansal K.C."/>
            <person name="Xu X."/>
            <person name="Edwards D."/>
            <person name="Zhang G."/>
            <person name="Kahl G."/>
            <person name="Gil J."/>
            <person name="Singh K.B."/>
            <person name="Datta S.K."/>
            <person name="Jackson S.A."/>
            <person name="Wang J."/>
            <person name="Cook D.R."/>
        </authorList>
    </citation>
    <scope>NUCLEOTIDE SEQUENCE [LARGE SCALE GENOMIC DNA]</scope>
    <source>
        <strain evidence="5">cv. CDC Frontier</strain>
    </source>
</reference>
<keyword evidence="2" id="KW-0568">Pathogenesis-related protein</keyword>
<dbReference type="PRINTS" id="PR00838">
    <property type="entry name" value="V5ALLERGEN"/>
</dbReference>
<dbReference type="Gene3D" id="3.40.33.10">
    <property type="entry name" value="CAP"/>
    <property type="match status" value="1"/>
</dbReference>
<organism evidence="5 6">
    <name type="scientific">Cicer arietinum</name>
    <name type="common">Chickpea</name>
    <name type="synonym">Garbanzo</name>
    <dbReference type="NCBI Taxonomy" id="3827"/>
    <lineage>
        <taxon>Eukaryota</taxon>
        <taxon>Viridiplantae</taxon>
        <taxon>Streptophyta</taxon>
        <taxon>Embryophyta</taxon>
        <taxon>Tracheophyta</taxon>
        <taxon>Spermatophyta</taxon>
        <taxon>Magnoliopsida</taxon>
        <taxon>eudicotyledons</taxon>
        <taxon>Gunneridae</taxon>
        <taxon>Pentapetalae</taxon>
        <taxon>rosids</taxon>
        <taxon>fabids</taxon>
        <taxon>Fabales</taxon>
        <taxon>Fabaceae</taxon>
        <taxon>Papilionoideae</taxon>
        <taxon>50 kb inversion clade</taxon>
        <taxon>NPAAA clade</taxon>
        <taxon>Hologalegina</taxon>
        <taxon>IRL clade</taxon>
        <taxon>Cicereae</taxon>
        <taxon>Cicer</taxon>
    </lineage>
</organism>
<evidence type="ECO:0000256" key="1">
    <source>
        <dbReference type="ARBA" id="ARBA00003143"/>
    </source>
</evidence>
<dbReference type="InterPro" id="IPR035940">
    <property type="entry name" value="CAP_sf"/>
</dbReference>
<dbReference type="InterPro" id="IPR014044">
    <property type="entry name" value="CAP_dom"/>
</dbReference>
<feature type="signal peptide" evidence="3">
    <location>
        <begin position="1"/>
        <end position="23"/>
    </location>
</feature>
<dbReference type="InterPro" id="IPR002413">
    <property type="entry name" value="V5_allergen-like"/>
</dbReference>